<evidence type="ECO:0000313" key="2">
    <source>
        <dbReference type="Proteomes" id="UP001523543"/>
    </source>
</evidence>
<comment type="caution">
    <text evidence="1">The sequence shown here is derived from an EMBL/GenBank/DDBJ whole genome shotgun (WGS) entry which is preliminary data.</text>
</comment>
<protein>
    <recommendedName>
        <fullName evidence="3">Secreted protein</fullName>
    </recommendedName>
</protein>
<organism evidence="1 2">
    <name type="scientific">Acetobacter cerevisiae</name>
    <dbReference type="NCBI Taxonomy" id="178900"/>
    <lineage>
        <taxon>Bacteria</taxon>
        <taxon>Pseudomonadati</taxon>
        <taxon>Pseudomonadota</taxon>
        <taxon>Alphaproteobacteria</taxon>
        <taxon>Acetobacterales</taxon>
        <taxon>Acetobacteraceae</taxon>
        <taxon>Acetobacter</taxon>
    </lineage>
</organism>
<dbReference type="EMBL" id="JAMYZR010000010">
    <property type="protein sequence ID" value="MCP1246099.1"/>
    <property type="molecule type" value="Genomic_DNA"/>
</dbReference>
<evidence type="ECO:0008006" key="3">
    <source>
        <dbReference type="Google" id="ProtNLM"/>
    </source>
</evidence>
<gene>
    <name evidence="1" type="ORF">NKW54_09120</name>
</gene>
<name>A0ABT1EUR1_9PROT</name>
<dbReference type="Proteomes" id="UP001523543">
    <property type="component" value="Unassembled WGS sequence"/>
</dbReference>
<sequence>MAEDDAAVVVFLAVVFFFLLLAGATELCDAAVVAAFAPSLFQPANVTAAPMSRTFRKAGLDGNCLDFF</sequence>
<accession>A0ABT1EUR1</accession>
<proteinExistence type="predicted"/>
<evidence type="ECO:0000313" key="1">
    <source>
        <dbReference type="EMBL" id="MCP1246099.1"/>
    </source>
</evidence>
<keyword evidence="2" id="KW-1185">Reference proteome</keyword>
<dbReference type="RefSeq" id="WP_156474708.1">
    <property type="nucleotide sequence ID" value="NZ_JAMYZR010000010.1"/>
</dbReference>
<reference evidence="1 2" key="1">
    <citation type="submission" date="2022-06" db="EMBL/GenBank/DDBJ databases">
        <title>Acetobacer genomes from food samples.</title>
        <authorList>
            <person name="Sombolestani A."/>
        </authorList>
    </citation>
    <scope>NUCLEOTIDE SEQUENCE [LARGE SCALE GENOMIC DNA]</scope>
    <source>
        <strain evidence="1 2">R-83281</strain>
    </source>
</reference>